<dbReference type="GO" id="GO:0016788">
    <property type="term" value="F:hydrolase activity, acting on ester bonds"/>
    <property type="evidence" value="ECO:0007669"/>
    <property type="project" value="InterPro"/>
</dbReference>
<dbReference type="EMBL" id="JARYMX010000002">
    <property type="protein sequence ID" value="KAJ9560954.1"/>
    <property type="molecule type" value="Genomic_DNA"/>
</dbReference>
<dbReference type="AlphaFoldDB" id="A0AA38THB5"/>
<dbReference type="CDD" id="cd01837">
    <property type="entry name" value="SGNH_plant_lipase_like"/>
    <property type="match status" value="1"/>
</dbReference>
<name>A0AA38THB5_9ASTR</name>
<evidence type="ECO:0000313" key="4">
    <source>
        <dbReference type="Proteomes" id="UP001172457"/>
    </source>
</evidence>
<evidence type="ECO:0000256" key="2">
    <source>
        <dbReference type="SAM" id="SignalP"/>
    </source>
</evidence>
<keyword evidence="2" id="KW-0732">Signal</keyword>
<evidence type="ECO:0000313" key="3">
    <source>
        <dbReference type="EMBL" id="KAJ9560954.1"/>
    </source>
</evidence>
<dbReference type="InterPro" id="IPR035669">
    <property type="entry name" value="SGNH_plant_lipase-like"/>
</dbReference>
<accession>A0AA38THB5</accession>
<dbReference type="Gene3D" id="3.40.50.1110">
    <property type="entry name" value="SGNH hydrolase"/>
    <property type="match status" value="1"/>
</dbReference>
<keyword evidence="4" id="KW-1185">Reference proteome</keyword>
<dbReference type="PANTHER" id="PTHR45642">
    <property type="entry name" value="GDSL ESTERASE/LIPASE EXL3"/>
    <property type="match status" value="1"/>
</dbReference>
<gene>
    <name evidence="3" type="ORF">OSB04_006114</name>
</gene>
<feature type="signal peptide" evidence="2">
    <location>
        <begin position="1"/>
        <end position="19"/>
    </location>
</feature>
<proteinExistence type="inferred from homology"/>
<dbReference type="SUPFAM" id="SSF52266">
    <property type="entry name" value="SGNH hydrolase"/>
    <property type="match status" value="1"/>
</dbReference>
<dbReference type="Pfam" id="PF00657">
    <property type="entry name" value="Lipase_GDSL"/>
    <property type="match status" value="1"/>
</dbReference>
<evidence type="ECO:0008006" key="5">
    <source>
        <dbReference type="Google" id="ProtNLM"/>
    </source>
</evidence>
<dbReference type="Proteomes" id="UP001172457">
    <property type="component" value="Chromosome 2"/>
</dbReference>
<comment type="caution">
    <text evidence="3">The sequence shown here is derived from an EMBL/GenBank/DDBJ whole genome shotgun (WGS) entry which is preliminary data.</text>
</comment>
<reference evidence="3" key="1">
    <citation type="submission" date="2023-03" db="EMBL/GenBank/DDBJ databases">
        <title>Chromosome-scale reference genome and RAD-based genetic map of yellow starthistle (Centaurea solstitialis) reveal putative structural variation and QTLs associated with invader traits.</title>
        <authorList>
            <person name="Reatini B."/>
            <person name="Cang F.A."/>
            <person name="Jiang Q."/>
            <person name="Mckibben M.T.W."/>
            <person name="Barker M.S."/>
            <person name="Rieseberg L.H."/>
            <person name="Dlugosch K.M."/>
        </authorList>
    </citation>
    <scope>NUCLEOTIDE SEQUENCE</scope>
    <source>
        <strain evidence="3">CAN-66</strain>
        <tissue evidence="3">Leaf</tissue>
    </source>
</reference>
<feature type="chain" id="PRO_5041321807" description="GDSL esterase/lipase" evidence="2">
    <location>
        <begin position="20"/>
        <end position="349"/>
    </location>
</feature>
<evidence type="ECO:0000256" key="1">
    <source>
        <dbReference type="ARBA" id="ARBA00008668"/>
    </source>
</evidence>
<protein>
    <recommendedName>
        <fullName evidence="5">GDSL esterase/lipase</fullName>
    </recommendedName>
</protein>
<organism evidence="3 4">
    <name type="scientific">Centaurea solstitialis</name>
    <name type="common">yellow star-thistle</name>
    <dbReference type="NCBI Taxonomy" id="347529"/>
    <lineage>
        <taxon>Eukaryota</taxon>
        <taxon>Viridiplantae</taxon>
        <taxon>Streptophyta</taxon>
        <taxon>Embryophyta</taxon>
        <taxon>Tracheophyta</taxon>
        <taxon>Spermatophyta</taxon>
        <taxon>Magnoliopsida</taxon>
        <taxon>eudicotyledons</taxon>
        <taxon>Gunneridae</taxon>
        <taxon>Pentapetalae</taxon>
        <taxon>asterids</taxon>
        <taxon>campanulids</taxon>
        <taxon>Asterales</taxon>
        <taxon>Asteraceae</taxon>
        <taxon>Carduoideae</taxon>
        <taxon>Cardueae</taxon>
        <taxon>Centaureinae</taxon>
        <taxon>Centaurea</taxon>
    </lineage>
</organism>
<dbReference type="InterPro" id="IPR050592">
    <property type="entry name" value="GDSL_lipolytic_enzyme"/>
</dbReference>
<dbReference type="PANTHER" id="PTHR45642:SF46">
    <property type="entry name" value="OS06G0636700 PROTEIN"/>
    <property type="match status" value="1"/>
</dbReference>
<comment type="similarity">
    <text evidence="1">Belongs to the 'GDSL' lipolytic enzyme family.</text>
</comment>
<dbReference type="FunFam" id="3.40.50.1110:FF:000003">
    <property type="entry name" value="GDSL esterase/lipase APG"/>
    <property type="match status" value="1"/>
</dbReference>
<sequence length="349" mass="38871">MGLLIVVAFLFMQIYAITGAKIPAVIVFGDSSVDAGNNNQIQTVLKSNFKPYGRDFFGGKATGRFSNGRVPPDFISESYGLRPYVPAYLDPAYNISDFATGVCFASAGTGYDNATSSVLSVIPLWKEVEYYKEYQKKLRGYLGDEKANNVLSEAVYLISMGTNDFLENYYTLPSRKSQYNINQYQDFLGGIAEGFIKELYSLGARKISLGGLPPMGCLPLERTTRFMNGKGDTCNDEYNKVALAFNGKLYGMVKRLNGELSGSRIVFTNPYAVFQQIVRKPSIFGFETAAVACCSTGLFEMGYMCDQFNPFTCSDANRYVFWDSFHPSEKTNRIISDHLFKTTLSKFLS</sequence>
<dbReference type="InterPro" id="IPR036514">
    <property type="entry name" value="SGNH_hydro_sf"/>
</dbReference>
<dbReference type="InterPro" id="IPR001087">
    <property type="entry name" value="GDSL"/>
</dbReference>